<sequence>MSIVLPDWVAHYGDDKKVKRGTIFSVSVHPDGSRVATAGIDSKIRIWATAPILSADEYAQPGTHKLLSTLDRHTGSVLVVRWSNSGRFLASGSDDTIALIWDIDTTGMGIGGSFGSTEVNIESWRPHRRLVGHESDVADIAWSTDDEFIATVGLDSLAFVWSGTTFERLRKIDGHQGFVKGVAFDPLGQYLATASDDKTVKVWKTEDWSLAADISAPFTTSPSSTFFRRPSWSPDGSFLTCANAMSGPVFVSSVVKRVDWNSDVSFVGHENSVIVTAFSPKIFAGFDGGSHSCVVALGSMDQSVSIWVTGLDHPVLVARDLFNRHVMDLSWSSDGYTLYASSSDGTVAVITLTPEILSEALSEERLQASRAKHGYKRARAALPSHISNQSVGTLERPNVLQVRKAGRAVPSPSPAVRPAASRTERLKQEITITRDGKRRIKPTQISSDGFATDTAIQPAYGHVNGHAASAAAGPSQGGSELARRPSSSSRMMMPRGGSPGPGVEEAMTRMMSMFVQTQQQLQQQQAQQFQQLLEAQQQAQARAQEQQQQPQRPQEGAIEVDADATAPPSTETRGEKRKAAFGDEDIEPLSKIPRSRTKAEIGRTLGGETPREPVGRTVALRRRIEGSVGIVEDGVHRGVRLAVPELLNVYRRDEEHGTVEIRNFDASRPSEIALLDGSESDSVVWLDFSPSPGILATATPHFSAVALEDSSVLIYSPKGRRTGNLFLDSPCFRLESNGNVLMAITVSGLMHRWDIRADREIHRPVSVLHVLGDPANLVSASIHANGAPIILLRTEKVYTFDDRKLGWVCVGDGWFADHSMAWDGKTRGRGTDNAIARDPVKAIEAEINNLVVARSQRESPVAAPAASAADREGGDGNQGDADGGERAGSGGSGGSGDDGNADAQRPARMQVPSEREDDFKLAVTLRHLETRMLAAVIFGSASEYKLHLMAYARWLGEEEIRNQSEDLIKSLIGPIYHKPGLDDEWEPTILGHDKRQLLGTVLQVLAKPRLLTGLVQPYQEILAQMKT</sequence>
<dbReference type="PANTHER" id="PTHR13831:SF0">
    <property type="entry name" value="PROTEIN HIRA"/>
    <property type="match status" value="1"/>
</dbReference>
<dbReference type="PROSITE" id="PS50082">
    <property type="entry name" value="WD_REPEATS_2"/>
    <property type="match status" value="4"/>
</dbReference>
<dbReference type="GO" id="GO:0006351">
    <property type="term" value="P:DNA-templated transcription"/>
    <property type="evidence" value="ECO:0007669"/>
    <property type="project" value="InterPro"/>
</dbReference>
<evidence type="ECO:0000313" key="16">
    <source>
        <dbReference type="EMBL" id="EPQ29539.1"/>
    </source>
</evidence>
<dbReference type="GO" id="GO:0000785">
    <property type="term" value="C:chromatin"/>
    <property type="evidence" value="ECO:0007669"/>
    <property type="project" value="TreeGrafter"/>
</dbReference>
<dbReference type="PROSITE" id="PS00678">
    <property type="entry name" value="WD_REPEATS_1"/>
    <property type="match status" value="1"/>
</dbReference>
<feature type="compositionally biased region" description="Gly residues" evidence="13">
    <location>
        <begin position="886"/>
        <end position="897"/>
    </location>
</feature>
<feature type="domain" description="Protein HIRA-like C-terminal" evidence="14">
    <location>
        <begin position="903"/>
        <end position="971"/>
    </location>
</feature>
<evidence type="ECO:0000256" key="1">
    <source>
        <dbReference type="ARBA" id="ARBA00002677"/>
    </source>
</evidence>
<name>A0A061HAS9_9BASI</name>
<comment type="subcellular location">
    <subcellularLocation>
        <location evidence="2 12">Nucleus</location>
    </subcellularLocation>
</comment>
<dbReference type="InterPro" id="IPR031120">
    <property type="entry name" value="HIR1-like"/>
</dbReference>
<accession>A0A061HAS9</accession>
<evidence type="ECO:0000256" key="12">
    <source>
        <dbReference type="RuleBase" id="RU364014"/>
    </source>
</evidence>
<dbReference type="InterPro" id="IPR036322">
    <property type="entry name" value="WD40_repeat_dom_sf"/>
</dbReference>
<evidence type="ECO:0000256" key="10">
    <source>
        <dbReference type="ARBA" id="ARBA00023242"/>
    </source>
</evidence>
<dbReference type="InterPro" id="IPR019775">
    <property type="entry name" value="WD40_repeat_CS"/>
</dbReference>
<evidence type="ECO:0000259" key="15">
    <source>
        <dbReference type="Pfam" id="PF24105"/>
    </source>
</evidence>
<gene>
    <name evidence="16" type="ORF">PFL1_02758</name>
</gene>
<dbReference type="RefSeq" id="XP_007878464.1">
    <property type="nucleotide sequence ID" value="XM_007880273.1"/>
</dbReference>
<dbReference type="Pfam" id="PF07569">
    <property type="entry name" value="Hira"/>
    <property type="match status" value="2"/>
</dbReference>
<keyword evidence="4 12" id="KW-0678">Repressor</keyword>
<dbReference type="Pfam" id="PF24105">
    <property type="entry name" value="Beta-prop_CAF1B_HIR1"/>
    <property type="match status" value="1"/>
</dbReference>
<dbReference type="AlphaFoldDB" id="A0A061HAS9"/>
<dbReference type="GO" id="GO:0005634">
    <property type="term" value="C:nucleus"/>
    <property type="evidence" value="ECO:0007669"/>
    <property type="project" value="UniProtKB-SubCell"/>
</dbReference>
<evidence type="ECO:0000256" key="4">
    <source>
        <dbReference type="ARBA" id="ARBA00022491"/>
    </source>
</evidence>
<evidence type="ECO:0000259" key="14">
    <source>
        <dbReference type="Pfam" id="PF07569"/>
    </source>
</evidence>
<dbReference type="Pfam" id="PF09453">
    <property type="entry name" value="HIRA_B"/>
    <property type="match status" value="1"/>
</dbReference>
<dbReference type="InterPro" id="IPR015943">
    <property type="entry name" value="WD40/YVTN_repeat-like_dom_sf"/>
</dbReference>
<dbReference type="PROSITE" id="PS50294">
    <property type="entry name" value="WD_REPEATS_REGION"/>
    <property type="match status" value="4"/>
</dbReference>
<keyword evidence="7 12" id="KW-0156">Chromatin regulator</keyword>
<feature type="compositionally biased region" description="Basic and acidic residues" evidence="13">
    <location>
        <begin position="572"/>
        <end position="581"/>
    </location>
</feature>
<dbReference type="HOGENOM" id="CLU_004372_3_0_1"/>
<evidence type="ECO:0000256" key="6">
    <source>
        <dbReference type="ARBA" id="ARBA00022737"/>
    </source>
</evidence>
<dbReference type="InterPro" id="IPR055410">
    <property type="entry name" value="Beta-prop_CAF1B_HIR1"/>
</dbReference>
<evidence type="ECO:0000256" key="9">
    <source>
        <dbReference type="ARBA" id="ARBA00023163"/>
    </source>
</evidence>
<dbReference type="InterPro" id="IPR011494">
    <property type="entry name" value="HIRA-like_C"/>
</dbReference>
<dbReference type="SMART" id="SM00320">
    <property type="entry name" value="WD40"/>
    <property type="match status" value="6"/>
</dbReference>
<dbReference type="GO" id="GO:0031491">
    <property type="term" value="F:nucleosome binding"/>
    <property type="evidence" value="ECO:0007669"/>
    <property type="project" value="TreeGrafter"/>
</dbReference>
<dbReference type="GO" id="GO:0006355">
    <property type="term" value="P:regulation of DNA-templated transcription"/>
    <property type="evidence" value="ECO:0007669"/>
    <property type="project" value="InterPro"/>
</dbReference>
<reference evidence="16 17" key="1">
    <citation type="journal article" date="2013" name="Plant Cell">
        <title>The transition from a phytopathogenic smut ancestor to an anamorphic biocontrol agent deciphered by comparative whole-genome analysis.</title>
        <authorList>
            <person name="Lefebvre F."/>
            <person name="Joly D.L."/>
            <person name="Labbe C."/>
            <person name="Teichmann B."/>
            <person name="Linning R."/>
            <person name="Belzile F."/>
            <person name="Bakkeren G."/>
            <person name="Belanger R.R."/>
        </authorList>
    </citation>
    <scope>NUCLEOTIDE SEQUENCE [LARGE SCALE GENOMIC DNA]</scope>
    <source>
        <strain evidence="16 17">PF-1</strain>
    </source>
</reference>
<dbReference type="FunFam" id="2.130.10.10:FF:000921">
    <property type="entry name" value="Protein HIR"/>
    <property type="match status" value="1"/>
</dbReference>
<feature type="compositionally biased region" description="Low complexity" evidence="13">
    <location>
        <begin position="859"/>
        <end position="868"/>
    </location>
</feature>
<protein>
    <recommendedName>
        <fullName evidence="12">Protein HIR</fullName>
    </recommendedName>
</protein>
<keyword evidence="5 11" id="KW-0853">WD repeat</keyword>
<comment type="similarity">
    <text evidence="3 12">Belongs to the WD repeat HIR1 family.</text>
</comment>
<feature type="domain" description="Protein HIRA-like C-terminal" evidence="14">
    <location>
        <begin position="723"/>
        <end position="871"/>
    </location>
</feature>
<dbReference type="SUPFAM" id="SSF50978">
    <property type="entry name" value="WD40 repeat-like"/>
    <property type="match status" value="2"/>
</dbReference>
<dbReference type="EMBL" id="KE361630">
    <property type="protein sequence ID" value="EPQ29539.1"/>
    <property type="molecule type" value="Genomic_DNA"/>
</dbReference>
<evidence type="ECO:0000256" key="11">
    <source>
        <dbReference type="PROSITE-ProRule" id="PRU00221"/>
    </source>
</evidence>
<feature type="region of interest" description="Disordered" evidence="13">
    <location>
        <begin position="856"/>
        <end position="916"/>
    </location>
</feature>
<feature type="repeat" description="WD" evidence="11">
    <location>
        <begin position="172"/>
        <end position="206"/>
    </location>
</feature>
<dbReference type="Proteomes" id="UP000053664">
    <property type="component" value="Unassembled WGS sequence"/>
</dbReference>
<dbReference type="PANTHER" id="PTHR13831">
    <property type="entry name" value="MEMBER OF THE HIR1 FAMILY OF WD-REPEAT PROTEINS"/>
    <property type="match status" value="1"/>
</dbReference>
<keyword evidence="9 12" id="KW-0804">Transcription</keyword>
<dbReference type="KEGG" id="pfp:PFL1_02758"/>
<dbReference type="GeneID" id="19316873"/>
<feature type="repeat" description="WD" evidence="11">
    <location>
        <begin position="70"/>
        <end position="105"/>
    </location>
</feature>
<evidence type="ECO:0000256" key="13">
    <source>
        <dbReference type="SAM" id="MobiDB-lite"/>
    </source>
</evidence>
<feature type="region of interest" description="Disordered" evidence="13">
    <location>
        <begin position="466"/>
        <end position="504"/>
    </location>
</feature>
<dbReference type="GO" id="GO:0006338">
    <property type="term" value="P:chromatin remodeling"/>
    <property type="evidence" value="ECO:0007669"/>
    <property type="project" value="InterPro"/>
</dbReference>
<evidence type="ECO:0000256" key="3">
    <source>
        <dbReference type="ARBA" id="ARBA00007306"/>
    </source>
</evidence>
<evidence type="ECO:0000256" key="5">
    <source>
        <dbReference type="ARBA" id="ARBA00022574"/>
    </source>
</evidence>
<organism evidence="16 17">
    <name type="scientific">Pseudozyma flocculosa PF-1</name>
    <dbReference type="NCBI Taxonomy" id="1277687"/>
    <lineage>
        <taxon>Eukaryota</taxon>
        <taxon>Fungi</taxon>
        <taxon>Dikarya</taxon>
        <taxon>Basidiomycota</taxon>
        <taxon>Ustilaginomycotina</taxon>
        <taxon>Ustilaginomycetes</taxon>
        <taxon>Ustilaginales</taxon>
        <taxon>Ustilaginaceae</taxon>
        <taxon>Pseudozyma</taxon>
    </lineage>
</organism>
<feature type="repeat" description="WD" evidence="11">
    <location>
        <begin position="16"/>
        <end position="47"/>
    </location>
</feature>
<keyword evidence="6 12" id="KW-0677">Repeat</keyword>
<comment type="function">
    <text evidence="1 12">Required for replication-independent chromatin assembly and for the periodic repression of histone gene transcription during the cell cycle.</text>
</comment>
<dbReference type="GO" id="GO:0000417">
    <property type="term" value="C:HIR complex"/>
    <property type="evidence" value="ECO:0007669"/>
    <property type="project" value="TreeGrafter"/>
</dbReference>
<evidence type="ECO:0000256" key="7">
    <source>
        <dbReference type="ARBA" id="ARBA00022853"/>
    </source>
</evidence>
<feature type="region of interest" description="Disordered" evidence="13">
    <location>
        <begin position="541"/>
        <end position="587"/>
    </location>
</feature>
<dbReference type="CDD" id="cd00200">
    <property type="entry name" value="WD40"/>
    <property type="match status" value="1"/>
</dbReference>
<proteinExistence type="inferred from homology"/>
<feature type="compositionally biased region" description="Low complexity" evidence="13">
    <location>
        <begin position="541"/>
        <end position="555"/>
    </location>
</feature>
<dbReference type="eggNOG" id="KOG0973">
    <property type="taxonomic scope" value="Eukaryota"/>
</dbReference>
<feature type="domain" description="CAF1B/HIR1 beta-propeller" evidence="15">
    <location>
        <begin position="24"/>
        <end position="354"/>
    </location>
</feature>
<dbReference type="InterPro" id="IPR001680">
    <property type="entry name" value="WD40_rpt"/>
</dbReference>
<evidence type="ECO:0000313" key="17">
    <source>
        <dbReference type="Proteomes" id="UP000053664"/>
    </source>
</evidence>
<keyword evidence="8 12" id="KW-0805">Transcription regulation</keyword>
<feature type="compositionally biased region" description="Low complexity" evidence="13">
    <location>
        <begin position="467"/>
        <end position="496"/>
    </location>
</feature>
<evidence type="ECO:0000256" key="8">
    <source>
        <dbReference type="ARBA" id="ARBA00023015"/>
    </source>
</evidence>
<keyword evidence="10 12" id="KW-0539">Nucleus</keyword>
<dbReference type="OrthoDB" id="1741719at2759"/>
<feature type="repeat" description="WD" evidence="11">
    <location>
        <begin position="130"/>
        <end position="171"/>
    </location>
</feature>
<dbReference type="InterPro" id="IPR019015">
    <property type="entry name" value="HIRA_B_motif"/>
</dbReference>
<evidence type="ECO:0000256" key="2">
    <source>
        <dbReference type="ARBA" id="ARBA00004123"/>
    </source>
</evidence>
<dbReference type="Gene3D" id="2.130.10.10">
    <property type="entry name" value="YVTN repeat-like/Quinoprotein amine dehydrogenase"/>
    <property type="match status" value="2"/>
</dbReference>